<evidence type="ECO:0000313" key="2">
    <source>
        <dbReference type="Proteomes" id="UP000829401"/>
    </source>
</evidence>
<reference evidence="2" key="1">
    <citation type="journal article" date="2022" name="G3 (Bethesda)">
        <title>Unveiling the complete genome sequence of Alicyclobacillus acidoterrestris DSM 3922T, a taint-producing strain.</title>
        <authorList>
            <person name="Leonardo I.C."/>
            <person name="Barreto Crespo M.T."/>
            <person name="Gaspar F.B."/>
        </authorList>
    </citation>
    <scope>NUCLEOTIDE SEQUENCE [LARGE SCALE GENOMIC DNA]</scope>
    <source>
        <strain evidence="2">DSM 3922</strain>
    </source>
</reference>
<dbReference type="STRING" id="1356854.N007_07115"/>
<organism evidence="1 2">
    <name type="scientific">Alicyclobacillus acidoterrestris (strain ATCC 49025 / DSM 3922 / CIP 106132 / NCIMB 13137 / GD3B)</name>
    <dbReference type="NCBI Taxonomy" id="1356854"/>
    <lineage>
        <taxon>Bacteria</taxon>
        <taxon>Bacillati</taxon>
        <taxon>Bacillota</taxon>
        <taxon>Bacilli</taxon>
        <taxon>Bacillales</taxon>
        <taxon>Alicyclobacillaceae</taxon>
        <taxon>Alicyclobacillus</taxon>
    </lineage>
</organism>
<gene>
    <name evidence="1" type="ORF">K1I37_10105</name>
</gene>
<dbReference type="eggNOG" id="ENOG5032Y5R">
    <property type="taxonomic scope" value="Bacteria"/>
</dbReference>
<keyword evidence="2" id="KW-1185">Reference proteome</keyword>
<sequence>MSDLRTTIATWRPLGTSQASMPASQGKTGNDTFAAALTAATAEQSKPWNISSHAQQRLQQRGITLSDADLQAMDQAATIAQKKGAKNTYMILGQAGFVVNLPSRTVVTAMENKDHPIVTQIDSVVFVN</sequence>
<name>T0D3V8_ALIAG</name>
<protein>
    <submittedName>
        <fullName evidence="1">Uncharacterized protein</fullName>
    </submittedName>
</protein>
<dbReference type="RefSeq" id="WP_021296460.1">
    <property type="nucleotide sequence ID" value="NZ_AURB01000129.1"/>
</dbReference>
<dbReference type="EMBL" id="CP080467">
    <property type="protein sequence ID" value="UNO47109.1"/>
    <property type="molecule type" value="Genomic_DNA"/>
</dbReference>
<dbReference type="AlphaFoldDB" id="T0D3V8"/>
<proteinExistence type="predicted"/>
<dbReference type="Proteomes" id="UP000829401">
    <property type="component" value="Chromosome"/>
</dbReference>
<evidence type="ECO:0000313" key="1">
    <source>
        <dbReference type="EMBL" id="UNO47109.1"/>
    </source>
</evidence>
<accession>A0A9E7CQ66</accession>
<accession>T0D3V8</accession>
<dbReference type="KEGG" id="aaco:K1I37_10105"/>